<organism evidence="2 3">
    <name type="scientific">Drechslerella dactyloides</name>
    <name type="common">Nematode-trapping fungus</name>
    <name type="synonym">Arthrobotrys dactyloides</name>
    <dbReference type="NCBI Taxonomy" id="74499"/>
    <lineage>
        <taxon>Eukaryota</taxon>
        <taxon>Fungi</taxon>
        <taxon>Dikarya</taxon>
        <taxon>Ascomycota</taxon>
        <taxon>Pezizomycotina</taxon>
        <taxon>Orbiliomycetes</taxon>
        <taxon>Orbiliales</taxon>
        <taxon>Orbiliaceae</taxon>
        <taxon>Drechslerella</taxon>
    </lineage>
</organism>
<feature type="region of interest" description="Disordered" evidence="1">
    <location>
        <begin position="601"/>
        <end position="633"/>
    </location>
</feature>
<reference evidence="2" key="1">
    <citation type="submission" date="2023-01" db="EMBL/GenBank/DDBJ databases">
        <title>The chitinases involved in constricting ring structure development in the nematode-trapping fungus Drechslerella dactyloides.</title>
        <authorList>
            <person name="Wang R."/>
            <person name="Zhang L."/>
            <person name="Tang P."/>
            <person name="Li S."/>
            <person name="Liang L."/>
        </authorList>
    </citation>
    <scope>NUCLEOTIDE SEQUENCE</scope>
    <source>
        <strain evidence="2">YMF1.00031</strain>
    </source>
</reference>
<evidence type="ECO:0000313" key="3">
    <source>
        <dbReference type="Proteomes" id="UP001221413"/>
    </source>
</evidence>
<name>A0AAD6J6U2_DREDA</name>
<sequence length="633" mass="70598">MGERKNLAAAHRGRYRYPIANVTCGDAIRIENARLFIYSLEELPCLEVRYGGDTPDSRGMFSFSRASVRQLQGARIGLVAGAVAYNALEQVTHADHVKSWVWVHQSMSSSAFPQATAGDLHGEWQLDLKPLELLVPLKRLGHKTGGWTCRLLREFSFTPPPIAGCIEFEDGYEEVLGTTRLFNITLPENMDPEDKRRFEAWCLMLDEDDVGTTDAPTQETRLEADLVVGAGAGDAVEIDAADSLGRVRKRQRSESLASPSKASLLDEFMRLHPEMSSDIQEKIQKFLEKQQAIQISSLTIRNIIERFSLNTEVSVLPPETSVLWDIEKEMPADLLDNFTIPPSALRAFQAKYMKIADRGSEEICRILVDVIIIEAIYLYHATVQKAMEAPPRAKTQPGGSIVRRSNRIKAASEQVIAESKTSADAFEVVTDEITRFRKLQKTWLTLVGEVAIEYENEGRETIYRGRLDYCVAIQIRGREGQSHGQSLPEPTPGEVIGRGGSRRPLFSVLAVVEAKTERTLAEARAQLLGYLAVLHESRKRRKRADTSVNGIATDGLTWIAYKINHKGTVTTSDPFNIRSEKGLANLIRVLVYLFTEGVKMSTPNSSPTEGTPDPDIFPGEGPSTIEEREEERE</sequence>
<dbReference type="AlphaFoldDB" id="A0AAD6J6U2"/>
<dbReference type="EMBL" id="JAQGDS010000001">
    <property type="protein sequence ID" value="KAJ6265037.1"/>
    <property type="molecule type" value="Genomic_DNA"/>
</dbReference>
<evidence type="ECO:0000313" key="2">
    <source>
        <dbReference type="EMBL" id="KAJ6265037.1"/>
    </source>
</evidence>
<proteinExistence type="predicted"/>
<comment type="caution">
    <text evidence="2">The sequence shown here is derived from an EMBL/GenBank/DDBJ whole genome shotgun (WGS) entry which is preliminary data.</text>
</comment>
<protein>
    <submittedName>
        <fullName evidence="2">Uncharacterized protein</fullName>
    </submittedName>
</protein>
<dbReference type="Proteomes" id="UP001221413">
    <property type="component" value="Unassembled WGS sequence"/>
</dbReference>
<gene>
    <name evidence="2" type="ORF">Dda_1192</name>
</gene>
<evidence type="ECO:0000256" key="1">
    <source>
        <dbReference type="SAM" id="MobiDB-lite"/>
    </source>
</evidence>
<keyword evidence="3" id="KW-1185">Reference proteome</keyword>
<accession>A0AAD6J6U2</accession>